<dbReference type="EMBL" id="QHHQ01000003">
    <property type="protein sequence ID" value="RAI01091.1"/>
    <property type="molecule type" value="Genomic_DNA"/>
</dbReference>
<dbReference type="Proteomes" id="UP000249590">
    <property type="component" value="Unassembled WGS sequence"/>
</dbReference>
<evidence type="ECO:0000313" key="5">
    <source>
        <dbReference type="Proteomes" id="UP000249590"/>
    </source>
</evidence>
<dbReference type="Pfam" id="PF10145">
    <property type="entry name" value="PhageMin_Tail"/>
    <property type="match status" value="1"/>
</dbReference>
<dbReference type="PANTHER" id="PTHR37813:SF1">
    <property type="entry name" value="FELS-2 PROPHAGE PROTEIN"/>
    <property type="match status" value="1"/>
</dbReference>
<feature type="domain" description="Phage tail tape measure protein" evidence="3">
    <location>
        <begin position="98"/>
        <end position="297"/>
    </location>
</feature>
<dbReference type="PANTHER" id="PTHR37813">
    <property type="entry name" value="FELS-2 PROPHAGE PROTEIN"/>
    <property type="match status" value="1"/>
</dbReference>
<accession>A0A8B2NXI7</accession>
<reference evidence="4 5" key="1">
    <citation type="submission" date="2018-05" db="EMBL/GenBank/DDBJ databases">
        <title>Acuticoccus sediminis sp. nov., isolated from deep-sea sediment of Indian Ocean.</title>
        <authorList>
            <person name="Liu X."/>
            <person name="Lai Q."/>
            <person name="Du Y."/>
            <person name="Sun F."/>
            <person name="Zhang X."/>
            <person name="Wang S."/>
            <person name="Shao Z."/>
        </authorList>
    </citation>
    <scope>NUCLEOTIDE SEQUENCE [LARGE SCALE GENOMIC DNA]</scope>
    <source>
        <strain evidence="4 5">PTG4-2</strain>
    </source>
</reference>
<evidence type="ECO:0000256" key="1">
    <source>
        <dbReference type="ARBA" id="ARBA00022612"/>
    </source>
</evidence>
<comment type="caution">
    <text evidence="4">The sequence shown here is derived from an EMBL/GenBank/DDBJ whole genome shotgun (WGS) entry which is preliminary data.</text>
</comment>
<keyword evidence="1" id="KW-1188">Viral release from host cell</keyword>
<evidence type="ECO:0000259" key="3">
    <source>
        <dbReference type="Pfam" id="PF10145"/>
    </source>
</evidence>
<keyword evidence="5" id="KW-1185">Reference proteome</keyword>
<dbReference type="OrthoDB" id="5461326at2"/>
<name>A0A8B2NXI7_9HYPH</name>
<dbReference type="AlphaFoldDB" id="A0A8B2NXI7"/>
<organism evidence="4 5">
    <name type="scientific">Acuticoccus sediminis</name>
    <dbReference type="NCBI Taxonomy" id="2184697"/>
    <lineage>
        <taxon>Bacteria</taxon>
        <taxon>Pseudomonadati</taxon>
        <taxon>Pseudomonadota</taxon>
        <taxon>Alphaproteobacteria</taxon>
        <taxon>Hyphomicrobiales</taxon>
        <taxon>Amorphaceae</taxon>
        <taxon>Acuticoccus</taxon>
    </lineage>
</organism>
<feature type="region of interest" description="Disordered" evidence="2">
    <location>
        <begin position="631"/>
        <end position="663"/>
    </location>
</feature>
<gene>
    <name evidence="4" type="ORF">DLJ53_17905</name>
</gene>
<proteinExistence type="predicted"/>
<dbReference type="InterPro" id="IPR010090">
    <property type="entry name" value="Phage_tape_meas"/>
</dbReference>
<protein>
    <submittedName>
        <fullName evidence="4">Phage tail tape measure protein</fullName>
    </submittedName>
</protein>
<dbReference type="RefSeq" id="WP_111347680.1">
    <property type="nucleotide sequence ID" value="NZ_QHHQ01000003.1"/>
</dbReference>
<evidence type="ECO:0000313" key="4">
    <source>
        <dbReference type="EMBL" id="RAI01091.1"/>
    </source>
</evidence>
<sequence>MGVAKSTLIIGLRDQASKGLGLLGKRLKGFQRDTARMGGMNLGLGGMTKSILALGAGYMTLRGAMSGTIGSAIKFESAMADVKKVVDTTPAGFAKLSDGILEMSKRIPVASSGLANIMASAGQSGIAAKDLLAFTELTAKSAVAFGMSADEAGDRFAKLKNVFGLTQSELVDLANGANHLSNKFAATAGEVLEFTNRAAGAAKGLGHSVAELQALGASMVASGIVPETAARGVNAMATNLSVGGAKVRAAFKAMGISFKDWRKLRDKNGPEAMTRMFETIQKMDKDEAAEVWANLVGKDFSDDFSKLNLKTVVDAYAAMANAADRAGSVAKEFETRAGTTEFALQRLKNNIAAIGVEIGSRFLPSIAAGSERLSDDLASLATSNDDVTDRIRAAWAGLRDGLGAGDIFGGIRGQFEALEDFVFGTYRKLGEDAPPFEKIAASIANERSLVGITEKFRGLGSALRDVVSGDFGALGDLGSSIKELGAALGGLSAASVAAGVAALATIGKGLLSFTTGLALSRIGRVFLMAHAIITLAEALDGVTSIAEGFERLGELSLPTQLIAGAGAFLIAAKTIKTAMATLRGATGVAKGLGKAAKSTGKWGKIIGLGAVGIGSLAALLNDWTADAAEVGPEARDGAPAQPRAKPRPESTKPGSDPNDGRTDIREGLVWAFRNMLASGWIASMVYDDRAKPDRPEQYLGAGTGDPDLAAEIKRFRDVMFGRTGSTETDRAPPTPPIRPMTSTGMEEGRGGAGPFVADPKQVAEEAASLERLISLAQRAGELRSMASPAGTFRGNLLSPDQQGELAGINAEIRTVTDGMPEVRARVQAVIRDIQSGATDAAGAVDQIRQALADAGVRGGQEMQQGVQSGVSGLTAILDGAAARAFASGAKIGGQLAAGIRSRAGEARAAAAEMAQGVADHFPQSPAKVGPLRALVRSGGLIPVQLADGMSRTAPVARQSAVLAGIVSGSLSGLGGATPALAELRSALQVPDVTVSAPAEPGSIGGRAERAATMARRVTMVDAARQAAPAAGPAGGVSITFGDINVQAGSGNAQEIANRTMETIERRLASVPRLRFGDVI</sequence>
<evidence type="ECO:0000256" key="2">
    <source>
        <dbReference type="SAM" id="MobiDB-lite"/>
    </source>
</evidence>
<dbReference type="NCBIfam" id="TIGR01760">
    <property type="entry name" value="tape_meas_TP901"/>
    <property type="match status" value="1"/>
</dbReference>